<dbReference type="STRING" id="2060906.A0A0H1B1S0"/>
<feature type="non-terminal residue" evidence="1">
    <location>
        <position position="69"/>
    </location>
</feature>
<sequence length="69" mass="8485">NLYCFEITRFSHSIYEVKLKITLKILSELKNFIKIYLTVYYNKTVFFIKNEFNINIYSHLIFRVLKKLN</sequence>
<dbReference type="Proteomes" id="UP000053573">
    <property type="component" value="Unassembled WGS sequence"/>
</dbReference>
<evidence type="ECO:0000313" key="2">
    <source>
        <dbReference type="Proteomes" id="UP000053573"/>
    </source>
</evidence>
<proteinExistence type="predicted"/>
<organism evidence="1 2">
    <name type="scientific">Blastomyces silverae</name>
    <dbReference type="NCBI Taxonomy" id="2060906"/>
    <lineage>
        <taxon>Eukaryota</taxon>
        <taxon>Fungi</taxon>
        <taxon>Dikarya</taxon>
        <taxon>Ascomycota</taxon>
        <taxon>Pezizomycotina</taxon>
        <taxon>Eurotiomycetes</taxon>
        <taxon>Eurotiomycetidae</taxon>
        <taxon>Onygenales</taxon>
        <taxon>Ajellomycetaceae</taxon>
        <taxon>Blastomyces</taxon>
    </lineage>
</organism>
<dbReference type="EMBL" id="LDEV01003681">
    <property type="protein sequence ID" value="KLJ05359.1"/>
    <property type="molecule type" value="Genomic_DNA"/>
</dbReference>
<protein>
    <submittedName>
        <fullName evidence="1">Uncharacterized protein</fullName>
    </submittedName>
</protein>
<evidence type="ECO:0000313" key="1">
    <source>
        <dbReference type="EMBL" id="KLJ05359.1"/>
    </source>
</evidence>
<name>A0A0H1B1S0_9EURO</name>
<comment type="caution">
    <text evidence="1">The sequence shown here is derived from an EMBL/GenBank/DDBJ whole genome shotgun (WGS) entry which is preliminary data.</text>
</comment>
<reference evidence="2" key="1">
    <citation type="journal article" date="2015" name="PLoS Genet.">
        <title>The dynamic genome and transcriptome of the human fungal pathogen Blastomyces and close relative Emmonsia.</title>
        <authorList>
            <person name="Munoz J.F."/>
            <person name="Gauthier G.M."/>
            <person name="Desjardins C.A."/>
            <person name="Gallo J.E."/>
            <person name="Holder J."/>
            <person name="Sullivan T.D."/>
            <person name="Marty A.J."/>
            <person name="Carmen J.C."/>
            <person name="Chen Z."/>
            <person name="Ding L."/>
            <person name="Gujja S."/>
            <person name="Magrini V."/>
            <person name="Misas E."/>
            <person name="Mitreva M."/>
            <person name="Priest M."/>
            <person name="Saif S."/>
            <person name="Whiston E.A."/>
            <person name="Young S."/>
            <person name="Zeng Q."/>
            <person name="Goldman W.E."/>
            <person name="Mardis E.R."/>
            <person name="Taylor J.W."/>
            <person name="McEwen J.G."/>
            <person name="Clay O.K."/>
            <person name="Klein B.S."/>
            <person name="Cuomo C.A."/>
        </authorList>
    </citation>
    <scope>NUCLEOTIDE SEQUENCE [LARGE SCALE GENOMIC DNA]</scope>
    <source>
        <strain evidence="2">UAMH 139</strain>
    </source>
</reference>
<accession>A0A0H1B1S0</accession>
<keyword evidence="2" id="KW-1185">Reference proteome</keyword>
<dbReference type="AlphaFoldDB" id="A0A0H1B1S0"/>
<gene>
    <name evidence="1" type="ORF">EMPG_11151</name>
</gene>
<feature type="non-terminal residue" evidence="1">
    <location>
        <position position="1"/>
    </location>
</feature>